<sequence>MYILRAIHSFKSARNTAGGGIQTASLLSSAASAPPSPIGGRKLPSTFARLKKSLRARVMPVKFGATVETVAATLKGDFKVQAESPEGRKLLIALDRGLRTASRKTAASTPGELARALSGKTFEELFAMAASWPADGKSSPTKHPVKHAILVAIESKLQSTLKTGAAAYAAITCALAKRDIGQVAEALEVNGETIRAAWEQLRSATALASVGFTTTASSEVVRDIALLLNAPAFKLGSQTCEWKRYLSDLENFEKDNPEEYKEIFGTSANVMSAPSNPWE</sequence>
<dbReference type="AlphaFoldDB" id="A0A6A7N6I6"/>
<organism evidence="1 2">
    <name type="scientific">Rugamonas aquatica</name>
    <dbReference type="NCBI Taxonomy" id="2743357"/>
    <lineage>
        <taxon>Bacteria</taxon>
        <taxon>Pseudomonadati</taxon>
        <taxon>Pseudomonadota</taxon>
        <taxon>Betaproteobacteria</taxon>
        <taxon>Burkholderiales</taxon>
        <taxon>Oxalobacteraceae</taxon>
        <taxon>Telluria group</taxon>
        <taxon>Rugamonas</taxon>
    </lineage>
</organism>
<protein>
    <submittedName>
        <fullName evidence="1">Uncharacterized protein</fullName>
    </submittedName>
</protein>
<accession>A0A6A7N6I6</accession>
<keyword evidence="2" id="KW-1185">Reference proteome</keyword>
<proteinExistence type="predicted"/>
<gene>
    <name evidence="1" type="ORF">GEV02_21455</name>
</gene>
<reference evidence="1 2" key="1">
    <citation type="submission" date="2019-10" db="EMBL/GenBank/DDBJ databases">
        <title>Two novel species isolated from a subtropical stream in China.</title>
        <authorList>
            <person name="Lu H."/>
        </authorList>
    </citation>
    <scope>NUCLEOTIDE SEQUENCE [LARGE SCALE GENOMIC DNA]</scope>
    <source>
        <strain evidence="1 2">FT29W</strain>
    </source>
</reference>
<comment type="caution">
    <text evidence="1">The sequence shown here is derived from an EMBL/GenBank/DDBJ whole genome shotgun (WGS) entry which is preliminary data.</text>
</comment>
<name>A0A6A7N6I6_9BURK</name>
<dbReference type="Proteomes" id="UP000440498">
    <property type="component" value="Unassembled WGS sequence"/>
</dbReference>
<evidence type="ECO:0000313" key="2">
    <source>
        <dbReference type="Proteomes" id="UP000440498"/>
    </source>
</evidence>
<dbReference type="RefSeq" id="WP_152840008.1">
    <property type="nucleotide sequence ID" value="NZ_WHUG01000009.1"/>
</dbReference>
<dbReference type="EMBL" id="WHUG01000009">
    <property type="protein sequence ID" value="MQA40714.1"/>
    <property type="molecule type" value="Genomic_DNA"/>
</dbReference>
<evidence type="ECO:0000313" key="1">
    <source>
        <dbReference type="EMBL" id="MQA40714.1"/>
    </source>
</evidence>